<accession>A0ABY9KUD6</accession>
<dbReference type="EMBL" id="CP129113">
    <property type="protein sequence ID" value="WLV24486.1"/>
    <property type="molecule type" value="Genomic_DNA"/>
</dbReference>
<gene>
    <name evidence="1" type="primary">thiS</name>
    <name evidence="1" type="ORF">QR721_12700</name>
</gene>
<sequence>MTLIINGNQVEVPKHIATIEQLAVHLDISNPHMIVEHNGNILVKSAHASARLADGDKIEMVQFVGGG</sequence>
<dbReference type="Pfam" id="PF02597">
    <property type="entry name" value="ThiS"/>
    <property type="match status" value="1"/>
</dbReference>
<protein>
    <submittedName>
        <fullName evidence="1">Sulfur carrier protein ThiS</fullName>
    </submittedName>
</protein>
<organism evidence="1 2">
    <name type="scientific">Aciduricibacillus chroicocephali</name>
    <dbReference type="NCBI Taxonomy" id="3054939"/>
    <lineage>
        <taxon>Bacteria</taxon>
        <taxon>Bacillati</taxon>
        <taxon>Bacillota</taxon>
        <taxon>Bacilli</taxon>
        <taxon>Bacillales</taxon>
        <taxon>Bacillaceae</taxon>
        <taxon>Aciduricibacillus</taxon>
    </lineage>
</organism>
<proteinExistence type="predicted"/>
<dbReference type="InterPro" id="IPR016155">
    <property type="entry name" value="Mopterin_synth/thiamin_S_b"/>
</dbReference>
<dbReference type="InterPro" id="IPR010035">
    <property type="entry name" value="Thi_S"/>
</dbReference>
<dbReference type="RefSeq" id="WP_348027554.1">
    <property type="nucleotide sequence ID" value="NZ_CP129113.1"/>
</dbReference>
<reference evidence="1" key="1">
    <citation type="submission" date="2023-06" db="EMBL/GenBank/DDBJ databases">
        <title>A Treasure from Seagulls: Isolation and Description of Aciduricobacillus qingdaonensis gen. nov., sp. nov., a Rare Obligately Uric Acid-utilizing Member in the Family Bacillaceae.</title>
        <authorList>
            <person name="Liu W."/>
            <person name="Wang B."/>
        </authorList>
    </citation>
    <scope>NUCLEOTIDE SEQUENCE</scope>
    <source>
        <strain evidence="1">44XB</strain>
    </source>
</reference>
<dbReference type="Proteomes" id="UP001180087">
    <property type="component" value="Chromosome"/>
</dbReference>
<dbReference type="PANTHER" id="PTHR34472:SF1">
    <property type="entry name" value="SULFUR CARRIER PROTEIN THIS"/>
    <property type="match status" value="1"/>
</dbReference>
<keyword evidence="2" id="KW-1185">Reference proteome</keyword>
<dbReference type="Gene3D" id="3.10.20.30">
    <property type="match status" value="1"/>
</dbReference>
<name>A0ABY9KUD6_9BACI</name>
<dbReference type="SUPFAM" id="SSF54285">
    <property type="entry name" value="MoaD/ThiS"/>
    <property type="match status" value="1"/>
</dbReference>
<dbReference type="CDD" id="cd00565">
    <property type="entry name" value="Ubl_ThiS"/>
    <property type="match status" value="1"/>
</dbReference>
<dbReference type="InterPro" id="IPR012675">
    <property type="entry name" value="Beta-grasp_dom_sf"/>
</dbReference>
<evidence type="ECO:0000313" key="2">
    <source>
        <dbReference type="Proteomes" id="UP001180087"/>
    </source>
</evidence>
<dbReference type="InterPro" id="IPR003749">
    <property type="entry name" value="ThiS/MoaD-like"/>
</dbReference>
<dbReference type="NCBIfam" id="TIGR01683">
    <property type="entry name" value="thiS"/>
    <property type="match status" value="1"/>
</dbReference>
<dbReference type="PANTHER" id="PTHR34472">
    <property type="entry name" value="SULFUR CARRIER PROTEIN THIS"/>
    <property type="match status" value="1"/>
</dbReference>
<evidence type="ECO:0000313" key="1">
    <source>
        <dbReference type="EMBL" id="WLV24486.1"/>
    </source>
</evidence>